<feature type="region of interest" description="Disordered" evidence="4">
    <location>
        <begin position="1"/>
        <end position="21"/>
    </location>
</feature>
<evidence type="ECO:0000256" key="2">
    <source>
        <dbReference type="ARBA" id="ARBA00022737"/>
    </source>
</evidence>
<dbReference type="Pfam" id="PF00400">
    <property type="entry name" value="WD40"/>
    <property type="match status" value="2"/>
</dbReference>
<gene>
    <name evidence="5" type="ORF">MSPICULIGERA_LOCUS20427</name>
</gene>
<dbReference type="InterPro" id="IPR045159">
    <property type="entry name" value="DCAF7-like"/>
</dbReference>
<evidence type="ECO:0008006" key="7">
    <source>
        <dbReference type="Google" id="ProtNLM"/>
    </source>
</evidence>
<dbReference type="InterPro" id="IPR036322">
    <property type="entry name" value="WD40_repeat_dom_sf"/>
</dbReference>
<dbReference type="EMBL" id="CATQJA010002664">
    <property type="protein sequence ID" value="CAJ0582288.1"/>
    <property type="molecule type" value="Genomic_DNA"/>
</dbReference>
<name>A0AA36G8U7_9BILA</name>
<evidence type="ECO:0000256" key="3">
    <source>
        <dbReference type="PROSITE-ProRule" id="PRU00221"/>
    </source>
</evidence>
<dbReference type="PANTHER" id="PTHR19919">
    <property type="entry name" value="WD REPEAT CONTAINING PROTEIN"/>
    <property type="match status" value="1"/>
</dbReference>
<dbReference type="Proteomes" id="UP001177023">
    <property type="component" value="Unassembled WGS sequence"/>
</dbReference>
<dbReference type="InterPro" id="IPR001680">
    <property type="entry name" value="WD40_rpt"/>
</dbReference>
<dbReference type="AlphaFoldDB" id="A0AA36G8U7"/>
<feature type="compositionally biased region" description="Polar residues" evidence="4">
    <location>
        <begin position="1"/>
        <end position="10"/>
    </location>
</feature>
<dbReference type="SMART" id="SM00320">
    <property type="entry name" value="WD40"/>
    <property type="match status" value="4"/>
</dbReference>
<evidence type="ECO:0000313" key="6">
    <source>
        <dbReference type="Proteomes" id="UP001177023"/>
    </source>
</evidence>
<evidence type="ECO:0000256" key="1">
    <source>
        <dbReference type="ARBA" id="ARBA00022574"/>
    </source>
</evidence>
<dbReference type="InterPro" id="IPR015943">
    <property type="entry name" value="WD40/YVTN_repeat-like_dom_sf"/>
</dbReference>
<protein>
    <recommendedName>
        <fullName evidence="7">WD_REPEATS_REGION domain-containing protein</fullName>
    </recommendedName>
</protein>
<feature type="repeat" description="WD" evidence="3">
    <location>
        <begin position="301"/>
        <end position="343"/>
    </location>
</feature>
<feature type="non-terminal residue" evidence="5">
    <location>
        <position position="381"/>
    </location>
</feature>
<comment type="caution">
    <text evidence="5">The sequence shown here is derived from an EMBL/GenBank/DDBJ whole genome shotgun (WGS) entry which is preliminary data.</text>
</comment>
<evidence type="ECO:0000313" key="5">
    <source>
        <dbReference type="EMBL" id="CAJ0582288.1"/>
    </source>
</evidence>
<dbReference type="Gene3D" id="2.130.10.10">
    <property type="entry name" value="YVTN repeat-like/Quinoprotein amine dehydrogenase"/>
    <property type="match status" value="1"/>
</dbReference>
<evidence type="ECO:0000256" key="4">
    <source>
        <dbReference type="SAM" id="MobiDB-lite"/>
    </source>
</evidence>
<accession>A0AA36G8U7</accession>
<dbReference type="PROSITE" id="PS50082">
    <property type="entry name" value="WD_REPEATS_2"/>
    <property type="match status" value="1"/>
</dbReference>
<keyword evidence="2" id="KW-0677">Repeat</keyword>
<keyword evidence="1 3" id="KW-0853">WD repeat</keyword>
<organism evidence="5 6">
    <name type="scientific">Mesorhabditis spiculigera</name>
    <dbReference type="NCBI Taxonomy" id="96644"/>
    <lineage>
        <taxon>Eukaryota</taxon>
        <taxon>Metazoa</taxon>
        <taxon>Ecdysozoa</taxon>
        <taxon>Nematoda</taxon>
        <taxon>Chromadorea</taxon>
        <taxon>Rhabditida</taxon>
        <taxon>Rhabditina</taxon>
        <taxon>Rhabditomorpha</taxon>
        <taxon>Rhabditoidea</taxon>
        <taxon>Rhabditidae</taxon>
        <taxon>Mesorhabditinae</taxon>
        <taxon>Mesorhabditis</taxon>
    </lineage>
</organism>
<reference evidence="5" key="1">
    <citation type="submission" date="2023-06" db="EMBL/GenBank/DDBJ databases">
        <authorList>
            <person name="Delattre M."/>
        </authorList>
    </citation>
    <scope>NUCLEOTIDE SEQUENCE</scope>
    <source>
        <strain evidence="5">AF72</strain>
    </source>
</reference>
<dbReference type="InterPro" id="IPR019775">
    <property type="entry name" value="WD40_repeat_CS"/>
</dbReference>
<keyword evidence="6" id="KW-1185">Reference proteome</keyword>
<dbReference type="PROSITE" id="PS00678">
    <property type="entry name" value="WD_REPEATS_1"/>
    <property type="match status" value="1"/>
</dbReference>
<dbReference type="SUPFAM" id="SSF50978">
    <property type="entry name" value="WD40 repeat-like"/>
    <property type="match status" value="1"/>
</dbReference>
<sequence>MSAATPSMNGYTPPKPVNPLIPTPIQHSIAHPQPQPGTTAKKCEIYRFNSTKPVYASAWSCKKEARFRLAVGSTVEREQQNRVSIVQLNEELGELVERGNFNHEFPANNIAFIPDPSDNYPDLLATSSDALRIWKISSENMVTEEGCFSSTGKGGTAFPLTNFDWNEVDPSLIGTCSIDTSCTIWQIETRQVVGQVGGPSVTGTVRTQLIAHDKPVHDIAFSKMNNGRDIFATVGADGSARMFDLRNLEHSTIIYEDQERNQLMRLAWNKQNQQHLALFAKDSTEVLILDMRVPCQPMARLRNHQGAVNGVAWAPHSGQHICTAGDDNQALIWDVSALPRVVEDPILAYQAGGEVSQVHWGSVHNNWICICFNKTLEILRV</sequence>
<dbReference type="PROSITE" id="PS50294">
    <property type="entry name" value="WD_REPEATS_REGION"/>
    <property type="match status" value="1"/>
</dbReference>
<proteinExistence type="predicted"/>